<dbReference type="Pfam" id="PF22725">
    <property type="entry name" value="GFO_IDH_MocA_C3"/>
    <property type="match status" value="1"/>
</dbReference>
<evidence type="ECO:0000259" key="2">
    <source>
        <dbReference type="Pfam" id="PF01408"/>
    </source>
</evidence>
<keyword evidence="5" id="KW-1185">Reference proteome</keyword>
<dbReference type="InterPro" id="IPR000683">
    <property type="entry name" value="Gfo/Idh/MocA-like_OxRdtase_N"/>
</dbReference>
<reference evidence="4 5" key="1">
    <citation type="submission" date="2018-07" db="EMBL/GenBank/DDBJ databases">
        <title>Arthrobacter sp. nov., isolated from raw cow's milk with high bacterial count.</title>
        <authorList>
            <person name="Hahne J."/>
            <person name="Isele D."/>
            <person name="Lipski A."/>
        </authorList>
    </citation>
    <scope>NUCLEOTIDE SEQUENCE [LARGE SCALE GENOMIC DNA]</scope>
    <source>
        <strain evidence="4 5">JZ R-183</strain>
    </source>
</reference>
<dbReference type="AlphaFoldDB" id="A0A496PN20"/>
<dbReference type="Proteomes" id="UP000273119">
    <property type="component" value="Unassembled WGS sequence"/>
</dbReference>
<dbReference type="InterPro" id="IPR051450">
    <property type="entry name" value="Gfo/Idh/MocA_Oxidoreductases"/>
</dbReference>
<dbReference type="GO" id="GO:0000166">
    <property type="term" value="F:nucleotide binding"/>
    <property type="evidence" value="ECO:0007669"/>
    <property type="project" value="InterPro"/>
</dbReference>
<evidence type="ECO:0000313" key="5">
    <source>
        <dbReference type="Proteomes" id="UP000273119"/>
    </source>
</evidence>
<sequence length="324" mass="34378">MTTLKMGLIGLGAMGRHHARLIRQTEGVELVAVADPGGDPFGVAGELAVLPNVQALVEAGIDAAVVAVPTIFHEDVALALAAAGIHAMVEKPIAHDVAAGIRIADAFEAAGLVGTVGYVERCNAAIVQMRRRMAAGQLGEIYQITTSRQSPFPVRIADVGVVKDLATHDIDLTAWLADSTYASIHAEVTHRAGRQHEDMVVASGKMANGIVVNHTVNWLAPFKERRTTVIGEKGAFIADTATGDLTYYANASVDTEWEEMAAFRGPSEGDVTRYAFAKPEPLAVEHLNFARALRGEPNSAVSMREGVRTLETIERVLAAAGISN</sequence>
<dbReference type="SUPFAM" id="SSF55347">
    <property type="entry name" value="Glyceraldehyde-3-phosphate dehydrogenase-like, C-terminal domain"/>
    <property type="match status" value="1"/>
</dbReference>
<dbReference type="PANTHER" id="PTHR43377">
    <property type="entry name" value="BILIVERDIN REDUCTASE A"/>
    <property type="match status" value="1"/>
</dbReference>
<dbReference type="PANTHER" id="PTHR43377:SF1">
    <property type="entry name" value="BILIVERDIN REDUCTASE A"/>
    <property type="match status" value="1"/>
</dbReference>
<keyword evidence="1" id="KW-0520">NAD</keyword>
<protein>
    <submittedName>
        <fullName evidence="4">Gfo/Idh/MocA family oxidoreductase</fullName>
    </submittedName>
</protein>
<proteinExistence type="predicted"/>
<dbReference type="Gene3D" id="3.30.360.10">
    <property type="entry name" value="Dihydrodipicolinate Reductase, domain 2"/>
    <property type="match status" value="1"/>
</dbReference>
<dbReference type="InterPro" id="IPR036291">
    <property type="entry name" value="NAD(P)-bd_dom_sf"/>
</dbReference>
<accession>A0A496PN20</accession>
<dbReference type="Gene3D" id="3.40.50.720">
    <property type="entry name" value="NAD(P)-binding Rossmann-like Domain"/>
    <property type="match status" value="1"/>
</dbReference>
<evidence type="ECO:0000313" key="4">
    <source>
        <dbReference type="EMBL" id="RKW71917.1"/>
    </source>
</evidence>
<feature type="domain" description="Gfo/Idh/MocA-like oxidoreductase N-terminal" evidence="2">
    <location>
        <begin position="5"/>
        <end position="118"/>
    </location>
</feature>
<gene>
    <name evidence="4" type="ORF">DWQ67_03560</name>
</gene>
<dbReference type="InterPro" id="IPR055170">
    <property type="entry name" value="GFO_IDH_MocA-like_dom"/>
</dbReference>
<dbReference type="Pfam" id="PF01408">
    <property type="entry name" value="GFO_IDH_MocA"/>
    <property type="match status" value="1"/>
</dbReference>
<dbReference type="SUPFAM" id="SSF51735">
    <property type="entry name" value="NAD(P)-binding Rossmann-fold domains"/>
    <property type="match status" value="1"/>
</dbReference>
<dbReference type="EMBL" id="QQXL01000001">
    <property type="protein sequence ID" value="RKW71917.1"/>
    <property type="molecule type" value="Genomic_DNA"/>
</dbReference>
<dbReference type="RefSeq" id="WP_121484178.1">
    <property type="nucleotide sequence ID" value="NZ_QQXL01000001.1"/>
</dbReference>
<evidence type="ECO:0000259" key="3">
    <source>
        <dbReference type="Pfam" id="PF22725"/>
    </source>
</evidence>
<feature type="domain" description="GFO/IDH/MocA-like oxidoreductase" evidence="3">
    <location>
        <begin position="127"/>
        <end position="236"/>
    </location>
</feature>
<name>A0A496PN20_9MICC</name>
<comment type="caution">
    <text evidence="4">The sequence shown here is derived from an EMBL/GenBank/DDBJ whole genome shotgun (WGS) entry which is preliminary data.</text>
</comment>
<organism evidence="4 5">
    <name type="scientific">Galactobacter caseinivorans</name>
    <dbReference type="NCBI Taxonomy" id="2676123"/>
    <lineage>
        <taxon>Bacteria</taxon>
        <taxon>Bacillati</taxon>
        <taxon>Actinomycetota</taxon>
        <taxon>Actinomycetes</taxon>
        <taxon>Micrococcales</taxon>
        <taxon>Micrococcaceae</taxon>
        <taxon>Galactobacter</taxon>
    </lineage>
</organism>
<evidence type="ECO:0000256" key="1">
    <source>
        <dbReference type="ARBA" id="ARBA00023027"/>
    </source>
</evidence>